<gene>
    <name evidence="2" type="ORF">LJ739_06715</name>
</gene>
<proteinExistence type="predicted"/>
<name>A0ABS8G602_9ALTE</name>
<evidence type="ECO:0000256" key="1">
    <source>
        <dbReference type="SAM" id="MobiDB-lite"/>
    </source>
</evidence>
<sequence>MPVIDLGIDKPEQKTPNGNRRVIDLDSGGFKESEYQRPTDEQRQVALEAINDNLGVFDSLAIATGRGLMDVVRGATFGLLDPEDETVKQAFSDLEKKRPVTQTVGRFVGQAAPFMVPGAAIGKIGSTAGRVAASTGLGATEGAIISEGMGTGDTQDAAILGGTVAGALELVFPQLSRLGRRLVTSFKGTRSPVPVVNKLGEPSKDLLEALDDAGLTFDDLVSQAEQAAKGSPTNAQQKARRALFNQYGIEPTRAQMTGSATDFQVQQELVKKDGIVRKAIQEQDDALMSKVDDAVGMTGKPSSSTPYNPVTHFVEQNAIAQDGVIGAAYSAARDLAGDNPIVELNALRGAVDSLAGTDRVTGGLRGAVRSILRDHGVSLKGKKSKPISPNTAERIRQDLNSYYDSLSSVGKRKLAQLKEAIDDDVFSATGVDEFEQARAMKRDFEKSLTRIKSSKFDQRSKEFVRDILGNKYNPDTFFNDAVLAKATRSTDLEQLKRYLLNQESPEAIEAWASVRADALEYIRDQSFKDVSGKFALSEKQLTKALNRLGRDKLRVLFDKEEREFLKGLQAIAKIREPARGTQLGLGPSAQAIQSLNKSITKNSMVYDFFKGLKVSNTEKNAITIPQPIKPLDTGRLASDATRVLPGAAAAGVSQDKENN</sequence>
<organism evidence="2 3">
    <name type="scientific">Fluctibacter halophilus</name>
    <dbReference type="NCBI Taxonomy" id="226011"/>
    <lineage>
        <taxon>Bacteria</taxon>
        <taxon>Pseudomonadati</taxon>
        <taxon>Pseudomonadota</taxon>
        <taxon>Gammaproteobacteria</taxon>
        <taxon>Alteromonadales</taxon>
        <taxon>Alteromonadaceae</taxon>
        <taxon>Fluctibacter</taxon>
    </lineage>
</organism>
<dbReference type="EMBL" id="JAJEWP010000001">
    <property type="protein sequence ID" value="MCC2615928.1"/>
    <property type="molecule type" value="Genomic_DNA"/>
</dbReference>
<reference evidence="2 3" key="1">
    <citation type="submission" date="2021-10" db="EMBL/GenBank/DDBJ databases">
        <title>Draft genome of Aestuariibacter halophilus JC2043.</title>
        <authorList>
            <person name="Emsley S.A."/>
            <person name="Pfannmuller K.M."/>
            <person name="Ushijima B."/>
            <person name="Saw J.H."/>
            <person name="Videau P."/>
        </authorList>
    </citation>
    <scope>NUCLEOTIDE SEQUENCE [LARGE SCALE GENOMIC DNA]</scope>
    <source>
        <strain evidence="2 3">JC2043</strain>
    </source>
</reference>
<keyword evidence="3" id="KW-1185">Reference proteome</keyword>
<dbReference type="Proteomes" id="UP001520878">
    <property type="component" value="Unassembled WGS sequence"/>
</dbReference>
<accession>A0ABS8G602</accession>
<evidence type="ECO:0000313" key="2">
    <source>
        <dbReference type="EMBL" id="MCC2615928.1"/>
    </source>
</evidence>
<comment type="caution">
    <text evidence="2">The sequence shown here is derived from an EMBL/GenBank/DDBJ whole genome shotgun (WGS) entry which is preliminary data.</text>
</comment>
<evidence type="ECO:0000313" key="3">
    <source>
        <dbReference type="Proteomes" id="UP001520878"/>
    </source>
</evidence>
<feature type="region of interest" description="Disordered" evidence="1">
    <location>
        <begin position="1"/>
        <end position="38"/>
    </location>
</feature>
<dbReference type="RefSeq" id="WP_229158355.1">
    <property type="nucleotide sequence ID" value="NZ_JAJEWP010000001.1"/>
</dbReference>
<protein>
    <submittedName>
        <fullName evidence="2">Uncharacterized protein</fullName>
    </submittedName>
</protein>
<feature type="compositionally biased region" description="Basic and acidic residues" evidence="1">
    <location>
        <begin position="21"/>
        <end position="38"/>
    </location>
</feature>